<protein>
    <submittedName>
        <fullName evidence="3">Ribosomal protein L11 methyltransferase</fullName>
    </submittedName>
</protein>
<keyword evidence="2" id="KW-0808">Transferase</keyword>
<keyword evidence="3" id="KW-0689">Ribosomal protein</keyword>
<dbReference type="InterPro" id="IPR029063">
    <property type="entry name" value="SAM-dependent_MTases_sf"/>
</dbReference>
<evidence type="ECO:0000313" key="4">
    <source>
        <dbReference type="Proteomes" id="UP001165089"/>
    </source>
</evidence>
<dbReference type="Pfam" id="PF06325">
    <property type="entry name" value="PrmA"/>
    <property type="match status" value="1"/>
</dbReference>
<dbReference type="EMBL" id="BSDD01000002">
    <property type="protein sequence ID" value="GLH69986.1"/>
    <property type="molecule type" value="Genomic_DNA"/>
</dbReference>
<evidence type="ECO:0000313" key="3">
    <source>
        <dbReference type="EMBL" id="GLH69986.1"/>
    </source>
</evidence>
<dbReference type="GO" id="GO:0005840">
    <property type="term" value="C:ribosome"/>
    <property type="evidence" value="ECO:0007669"/>
    <property type="project" value="UniProtKB-KW"/>
</dbReference>
<dbReference type="Proteomes" id="UP001165089">
    <property type="component" value="Unassembled WGS sequence"/>
</dbReference>
<sequence>MANAMHLRWRLAVPDPQEEALCAWLEARGSSAFYREADPPRACYAYFPPDQEAPDPAGLAAFPGVDLLEAEPFGDEDWLAKSREGFGAFEVGARFHVRPLWDGTPGPADRLDLVVNPGLAFGTGGHETTRLCMALLEELATAGRLGGPILDIGAGTGILSLAAHLLGGRALTAFDIDPDCGPAMEELIQLNAHLLKGAKPYESFVGTLDHPRVQGPYAGLLANILLETIQELLPRMAEVAAPGAWLVASGILAERTDEALVSLVSHGFKPVKVLKEGEWIAVLAERVAA</sequence>
<evidence type="ECO:0000256" key="1">
    <source>
        <dbReference type="ARBA" id="ARBA00022603"/>
    </source>
</evidence>
<dbReference type="PANTHER" id="PTHR43648">
    <property type="entry name" value="ELECTRON TRANSFER FLAVOPROTEIN BETA SUBUNIT LYSINE METHYLTRANSFERASE"/>
    <property type="match status" value="1"/>
</dbReference>
<dbReference type="RefSeq" id="WP_285724243.1">
    <property type="nucleotide sequence ID" value="NZ_BSDD01000002.1"/>
</dbReference>
<organism evidence="3 4">
    <name type="scientific">Geothrix rubra</name>
    <dbReference type="NCBI Taxonomy" id="2927977"/>
    <lineage>
        <taxon>Bacteria</taxon>
        <taxon>Pseudomonadati</taxon>
        <taxon>Acidobacteriota</taxon>
        <taxon>Holophagae</taxon>
        <taxon>Holophagales</taxon>
        <taxon>Holophagaceae</taxon>
        <taxon>Geothrix</taxon>
    </lineage>
</organism>
<keyword evidence="4" id="KW-1185">Reference proteome</keyword>
<dbReference type="PANTHER" id="PTHR43648:SF1">
    <property type="entry name" value="ELECTRON TRANSFER FLAVOPROTEIN BETA SUBUNIT LYSINE METHYLTRANSFERASE"/>
    <property type="match status" value="1"/>
</dbReference>
<evidence type="ECO:0000256" key="2">
    <source>
        <dbReference type="ARBA" id="ARBA00022679"/>
    </source>
</evidence>
<dbReference type="CDD" id="cd02440">
    <property type="entry name" value="AdoMet_MTases"/>
    <property type="match status" value="1"/>
</dbReference>
<dbReference type="SUPFAM" id="SSF53335">
    <property type="entry name" value="S-adenosyl-L-methionine-dependent methyltransferases"/>
    <property type="match status" value="1"/>
</dbReference>
<name>A0ABQ5Q6N8_9BACT</name>
<keyword evidence="1 3" id="KW-0489">Methyltransferase</keyword>
<comment type="caution">
    <text evidence="3">The sequence shown here is derived from an EMBL/GenBank/DDBJ whole genome shotgun (WGS) entry which is preliminary data.</text>
</comment>
<keyword evidence="3" id="KW-0687">Ribonucleoprotein</keyword>
<dbReference type="GO" id="GO:0032259">
    <property type="term" value="P:methylation"/>
    <property type="evidence" value="ECO:0007669"/>
    <property type="project" value="UniProtKB-KW"/>
</dbReference>
<accession>A0ABQ5Q6N8</accession>
<dbReference type="GO" id="GO:0008168">
    <property type="term" value="F:methyltransferase activity"/>
    <property type="evidence" value="ECO:0007669"/>
    <property type="project" value="UniProtKB-KW"/>
</dbReference>
<gene>
    <name evidence="3" type="primary">prmA</name>
    <name evidence="3" type="ORF">GETHPA_15190</name>
</gene>
<dbReference type="Gene3D" id="3.40.50.150">
    <property type="entry name" value="Vaccinia Virus protein VP39"/>
    <property type="match status" value="1"/>
</dbReference>
<proteinExistence type="predicted"/>
<reference evidence="3 4" key="1">
    <citation type="journal article" date="2023" name="Antonie Van Leeuwenhoek">
        <title>Mesoterricola silvestris gen. nov., sp. nov., Mesoterricola sediminis sp. nov., Geothrix oryzae sp. nov., Geothrix edaphica sp. nov., Geothrix rubra sp. nov., and Geothrix limicola sp. nov., six novel members of Acidobacteriota isolated from soils.</title>
        <authorList>
            <person name="Itoh H."/>
            <person name="Sugisawa Y."/>
            <person name="Mise K."/>
            <person name="Xu Z."/>
            <person name="Kuniyasu M."/>
            <person name="Ushijima N."/>
            <person name="Kawano K."/>
            <person name="Kobayashi E."/>
            <person name="Shiratori Y."/>
            <person name="Masuda Y."/>
            <person name="Senoo K."/>
        </authorList>
    </citation>
    <scope>NUCLEOTIDE SEQUENCE [LARGE SCALE GENOMIC DNA]</scope>
    <source>
        <strain evidence="3 4">Red803</strain>
    </source>
</reference>
<dbReference type="InterPro" id="IPR050078">
    <property type="entry name" value="Ribosomal_L11_MeTrfase_PrmA"/>
</dbReference>